<dbReference type="OrthoDB" id="3660917at2759"/>
<organism evidence="1 2">
    <name type="scientific">Cordyceps fumosorosea (strain ARSEF 2679)</name>
    <name type="common">Isaria fumosorosea</name>
    <dbReference type="NCBI Taxonomy" id="1081104"/>
    <lineage>
        <taxon>Eukaryota</taxon>
        <taxon>Fungi</taxon>
        <taxon>Dikarya</taxon>
        <taxon>Ascomycota</taxon>
        <taxon>Pezizomycotina</taxon>
        <taxon>Sordariomycetes</taxon>
        <taxon>Hypocreomycetidae</taxon>
        <taxon>Hypocreales</taxon>
        <taxon>Cordycipitaceae</taxon>
        <taxon>Cordyceps</taxon>
    </lineage>
</organism>
<evidence type="ECO:0000313" key="2">
    <source>
        <dbReference type="Proteomes" id="UP000076744"/>
    </source>
</evidence>
<gene>
    <name evidence="1" type="ORF">ISF_05657</name>
</gene>
<proteinExistence type="predicted"/>
<accession>A0A167UHE3</accession>
<reference evidence="1 2" key="1">
    <citation type="journal article" date="2016" name="Genome Biol. Evol.">
        <title>Divergent and convergent evolution of fungal pathogenicity.</title>
        <authorList>
            <person name="Shang Y."/>
            <person name="Xiao G."/>
            <person name="Zheng P."/>
            <person name="Cen K."/>
            <person name="Zhan S."/>
            <person name="Wang C."/>
        </authorList>
    </citation>
    <scope>NUCLEOTIDE SEQUENCE [LARGE SCALE GENOMIC DNA]</scope>
    <source>
        <strain evidence="1 2">ARSEF 2679</strain>
    </source>
</reference>
<evidence type="ECO:0000313" key="1">
    <source>
        <dbReference type="EMBL" id="OAA61578.1"/>
    </source>
</evidence>
<sequence length="91" mass="10061">MSCRILPDFTKGLKTDPTGMLHLGKDGVFRSLSKDLEVIDAVALTWEQYKQVLEAVGSLSQYTGGPVDGTKLPQSEWYHPQPGVLLPKMDE</sequence>
<dbReference type="RefSeq" id="XP_018703833.1">
    <property type="nucleotide sequence ID" value="XM_018849262.1"/>
</dbReference>
<dbReference type="EMBL" id="AZHB01000013">
    <property type="protein sequence ID" value="OAA61578.1"/>
    <property type="molecule type" value="Genomic_DNA"/>
</dbReference>
<dbReference type="AlphaFoldDB" id="A0A167UHE3"/>
<keyword evidence="2" id="KW-1185">Reference proteome</keyword>
<protein>
    <submittedName>
        <fullName evidence="1">Uncharacterized protein</fullName>
    </submittedName>
</protein>
<name>A0A167UHE3_CORFA</name>
<dbReference type="Proteomes" id="UP000076744">
    <property type="component" value="Unassembled WGS sequence"/>
</dbReference>
<comment type="caution">
    <text evidence="1">The sequence shown here is derived from an EMBL/GenBank/DDBJ whole genome shotgun (WGS) entry which is preliminary data.</text>
</comment>
<dbReference type="GeneID" id="30021949"/>